<name>A0ABW0KJQ1_9BACT</name>
<organism evidence="1 2">
    <name type="scientific">Prosthecobacter fluviatilis</name>
    <dbReference type="NCBI Taxonomy" id="445931"/>
    <lineage>
        <taxon>Bacteria</taxon>
        <taxon>Pseudomonadati</taxon>
        <taxon>Verrucomicrobiota</taxon>
        <taxon>Verrucomicrobiia</taxon>
        <taxon>Verrucomicrobiales</taxon>
        <taxon>Verrucomicrobiaceae</taxon>
        <taxon>Prosthecobacter</taxon>
    </lineage>
</organism>
<dbReference type="Proteomes" id="UP001596052">
    <property type="component" value="Unassembled WGS sequence"/>
</dbReference>
<evidence type="ECO:0000313" key="2">
    <source>
        <dbReference type="Proteomes" id="UP001596052"/>
    </source>
</evidence>
<accession>A0ABW0KJQ1</accession>
<gene>
    <name evidence="1" type="ORF">ACFQDI_02455</name>
</gene>
<dbReference type="Gene3D" id="3.40.50.450">
    <property type="match status" value="1"/>
</dbReference>
<keyword evidence="2" id="KW-1185">Reference proteome</keyword>
<proteinExistence type="predicted"/>
<dbReference type="SUPFAM" id="SSF52309">
    <property type="entry name" value="N-(deoxy)ribosyltransferase-like"/>
    <property type="match status" value="1"/>
</dbReference>
<protein>
    <recommendedName>
        <fullName evidence="3">Nucleoside 2-deoxyribosyltransferase</fullName>
    </recommendedName>
</protein>
<evidence type="ECO:0000313" key="1">
    <source>
        <dbReference type="EMBL" id="MFC5453705.1"/>
    </source>
</evidence>
<evidence type="ECO:0008006" key="3">
    <source>
        <dbReference type="Google" id="ProtNLM"/>
    </source>
</evidence>
<comment type="caution">
    <text evidence="1">The sequence shown here is derived from an EMBL/GenBank/DDBJ whole genome shotgun (WGS) entry which is preliminary data.</text>
</comment>
<dbReference type="EMBL" id="JBHSMQ010000001">
    <property type="protein sequence ID" value="MFC5453705.1"/>
    <property type="molecule type" value="Genomic_DNA"/>
</dbReference>
<sequence length="310" mass="35703">MNYDMHSFHTQISDLTKKVESYMERCGVVLGGVPDEGWYPTSPDYYWDKLPELLKIEAEQLTEVFLSLSKPLARLCKASLLATDADLKDLLASVKTMRAALHLRDYRYSEPDAIHDEGVVLGFRAGSQEELTALRPQDAWSRFSKSNAQLIRILQLCDTARNDEGTQKLQQQEASRYKPNTAFIMMWMDKTESSLEDVRDAVQETFGEFDIRAVRADDIEHDGVISQRVLEEIRTSEFLFADLTGTRPNVYYEVGYAHALGKRVILFRKRETKLHFDLAGYNCPEYENLRDLKEKLRKRLSSLTNKTSKI</sequence>
<reference evidence="2" key="1">
    <citation type="journal article" date="2019" name="Int. J. Syst. Evol. Microbiol.">
        <title>The Global Catalogue of Microorganisms (GCM) 10K type strain sequencing project: providing services to taxonomists for standard genome sequencing and annotation.</title>
        <authorList>
            <consortium name="The Broad Institute Genomics Platform"/>
            <consortium name="The Broad Institute Genome Sequencing Center for Infectious Disease"/>
            <person name="Wu L."/>
            <person name="Ma J."/>
        </authorList>
    </citation>
    <scope>NUCLEOTIDE SEQUENCE [LARGE SCALE GENOMIC DNA]</scope>
    <source>
        <strain evidence="2">CGMCC 4.1469</strain>
    </source>
</reference>
<dbReference type="RefSeq" id="WP_377163039.1">
    <property type="nucleotide sequence ID" value="NZ_JBHSMQ010000001.1"/>
</dbReference>